<dbReference type="OrthoDB" id="2588832at2759"/>
<reference evidence="1" key="7">
    <citation type="submission" date="2025-09" db="UniProtKB">
        <authorList>
            <consortium name="Ensembl"/>
        </authorList>
    </citation>
    <scope>IDENTIFICATION</scope>
</reference>
<evidence type="ECO:0000313" key="2">
    <source>
        <dbReference type="Proteomes" id="UP000005640"/>
    </source>
</evidence>
<dbReference type="OpenTargets" id="ENSG00000072778"/>
<dbReference type="Proteomes" id="UP000005640">
    <property type="component" value="Chromosome 17"/>
</dbReference>
<name>K7EMF8_HUMAN</name>
<keyword evidence="2" id="KW-1185">Reference proteome</keyword>
<evidence type="ECO:0007829" key="4">
    <source>
        <dbReference type="ProteomicsDB" id="K7EMF8"/>
    </source>
</evidence>
<evidence type="ECO:0007829" key="5">
    <source>
        <dbReference type="PubMed" id="21269460"/>
    </source>
</evidence>
<dbReference type="ExpressionAtlas" id="K7EMF8">
    <property type="expression patterns" value="baseline and differential"/>
</dbReference>
<reference evidence="1" key="6">
    <citation type="submission" date="2025-08" db="UniProtKB">
        <authorList>
            <consortium name="Ensembl"/>
        </authorList>
    </citation>
    <scope>IDENTIFICATION</scope>
</reference>
<reference evidence="1 2" key="1">
    <citation type="journal article" date="2001" name="Nature">
        <title>Initial sequencing and analysis of the human genome.</title>
        <authorList>
            <consortium name="International Human Genome Sequencing Consortium"/>
            <person name="Lander E.S."/>
            <person name="Linton L.M."/>
            <person name="Birren B."/>
            <person name="Nusbaum C."/>
            <person name="Zody M.C."/>
            <person name="Baldwin J."/>
            <person name="Devon K."/>
            <person name="Dewar K."/>
            <person name="Doyle M."/>
            <person name="FitzHugh W."/>
            <person name="Funke R."/>
            <person name="Gage D."/>
            <person name="Harris K."/>
            <person name="Heaford A."/>
            <person name="Howland J."/>
            <person name="Kann L."/>
            <person name="Lehoczky J."/>
            <person name="LeVine R."/>
            <person name="McEwan P."/>
            <person name="McKernan K."/>
            <person name="Meldrim J."/>
            <person name="Mesirov J.P."/>
            <person name="Miranda C."/>
            <person name="Morris W."/>
            <person name="Naylor J."/>
            <person name="Raymond C."/>
            <person name="Rosetti M."/>
            <person name="Santos R."/>
            <person name="Sheridan A."/>
            <person name="Sougnez C."/>
            <person name="Stange-Thomann N."/>
            <person name="Stojanovic N."/>
            <person name="Subramanian A."/>
            <person name="Wyman D."/>
            <person name="Rogers J."/>
            <person name="Sulston J."/>
            <person name="Ainscough R."/>
            <person name="Beck S."/>
            <person name="Bentley D."/>
            <person name="Burton J."/>
            <person name="Clee C."/>
            <person name="Carter N."/>
            <person name="Coulson A."/>
            <person name="Deadman R."/>
            <person name="Deloukas P."/>
            <person name="Dunham A."/>
            <person name="Dunham I."/>
            <person name="Durbin R."/>
            <person name="French L."/>
            <person name="Grafham D."/>
            <person name="Gregory S."/>
            <person name="Hubbard T."/>
            <person name="Humphray S."/>
            <person name="Hunt A."/>
            <person name="Jones M."/>
            <person name="Lloyd C."/>
            <person name="McMurray A."/>
            <person name="Matthews L."/>
            <person name="Mercer S."/>
            <person name="Milne S."/>
            <person name="Mullikin J.C."/>
            <person name="Mungall A."/>
            <person name="Plumb R."/>
            <person name="Ross M."/>
            <person name="Shownkeen R."/>
            <person name="Sims S."/>
            <person name="Waterston R.H."/>
            <person name="Wilson R.K."/>
            <person name="Hillier L.W."/>
            <person name="McPherson J.D."/>
            <person name="Marra M.A."/>
            <person name="Mardis E.R."/>
            <person name="Fulton L.A."/>
            <person name="Chinwalla A.T."/>
            <person name="Pepin K.H."/>
            <person name="Gish W.R."/>
            <person name="Chissoe S.L."/>
            <person name="Wendl M.C."/>
            <person name="Delehaunty K.D."/>
            <person name="Miner T.L."/>
            <person name="Delehaunty A."/>
            <person name="Kramer J.B."/>
            <person name="Cook L.L."/>
            <person name="Fulton R.S."/>
            <person name="Johnson D.L."/>
            <person name="Minx P.J."/>
            <person name="Clifton S.W."/>
            <person name="Hawkins T."/>
            <person name="Branscomb E."/>
            <person name="Predki P."/>
            <person name="Richardson P."/>
            <person name="Wenning S."/>
            <person name="Slezak T."/>
            <person name="Doggett N."/>
            <person name="Cheng J.F."/>
            <person name="Olsen A."/>
            <person name="Lucas S."/>
            <person name="Elkin C."/>
            <person name="Uberbacher E."/>
            <person name="Frazier M."/>
            <person name="Gibbs R.A."/>
            <person name="Muzny D.M."/>
            <person name="Scherer S.E."/>
            <person name="Bouck J.B."/>
            <person name="Sodergren E.J."/>
            <person name="Worley K.C."/>
            <person name="Rives C.M."/>
            <person name="Gorrell J.H."/>
            <person name="Metzker M.L."/>
            <person name="Naylor S.L."/>
            <person name="Kucherlapati R.S."/>
            <person name="Nelson D.L."/>
            <person name="Weinstock G.M."/>
            <person name="Sakaki Y."/>
            <person name="Fujiyama A."/>
            <person name="Hattori M."/>
            <person name="Yada T."/>
            <person name="Toyoda A."/>
            <person name="Itoh T."/>
            <person name="Kawagoe C."/>
            <person name="Watanabe H."/>
            <person name="Totoki Y."/>
            <person name="Taylor T."/>
            <person name="Weissenbach J."/>
            <person name="Heilig R."/>
            <person name="Saurin W."/>
            <person name="Artiguenave F."/>
            <person name="Brottier P."/>
            <person name="Bruls T."/>
            <person name="Pelletier E."/>
            <person name="Robert C."/>
            <person name="Wincker P."/>
            <person name="Smith D.R."/>
            <person name="Doucette-Stamm L."/>
            <person name="Rubenfield M."/>
            <person name="Weinstock K."/>
            <person name="Lee H.M."/>
            <person name="Dubois J."/>
            <person name="Rosenthal A."/>
            <person name="Platzer M."/>
            <person name="Nyakatura G."/>
            <person name="Taudien S."/>
            <person name="Rump A."/>
            <person name="Yang H."/>
            <person name="Yu J."/>
            <person name="Wang J."/>
            <person name="Huang G."/>
            <person name="Gu J."/>
            <person name="Hood L."/>
            <person name="Rowen L."/>
            <person name="Madan A."/>
            <person name="Qin S."/>
            <person name="Davis R.W."/>
            <person name="Federspiel N.A."/>
            <person name="Abola A.P."/>
            <person name="Proctor M.J."/>
            <person name="Myers R.M."/>
            <person name="Schmutz J."/>
            <person name="Dickson M."/>
            <person name="Grimwood J."/>
            <person name="Cox D.R."/>
            <person name="Olson M.V."/>
            <person name="Kaul R."/>
            <person name="Raymond C."/>
            <person name="Shimizu N."/>
            <person name="Kawasaki K."/>
            <person name="Minoshima S."/>
            <person name="Evans G.A."/>
            <person name="Athanasiou M."/>
            <person name="Schultz R."/>
            <person name="Roe B.A."/>
            <person name="Chen F."/>
            <person name="Pan H."/>
            <person name="Ramser J."/>
            <person name="Lehrach H."/>
            <person name="Reinhardt R."/>
            <person name="McCombie W.R."/>
            <person name="de la Bastide M."/>
            <person name="Dedhia N."/>
            <person name="Blocker H."/>
            <person name="Hornischer K."/>
            <person name="Nordsiek G."/>
            <person name="Agarwala R."/>
            <person name="Aravind L."/>
            <person name="Bailey J.A."/>
            <person name="Bateman A."/>
            <person name="Batzoglou S."/>
            <person name="Birney E."/>
            <person name="Bork P."/>
            <person name="Brown D.G."/>
            <person name="Burge C.B."/>
            <person name="Cerutti L."/>
            <person name="Chen H.C."/>
            <person name="Church D."/>
            <person name="Clamp M."/>
            <person name="Copley R.R."/>
            <person name="Doerks T."/>
            <person name="Eddy S.R."/>
            <person name="Eichler E.E."/>
            <person name="Furey T.S."/>
            <person name="Galagan J."/>
            <person name="Gilbert J.G."/>
            <person name="Harmon C."/>
            <person name="Hayashizaki Y."/>
            <person name="Haussler D."/>
            <person name="Hermjakob H."/>
            <person name="Hokamp K."/>
            <person name="Jang W."/>
            <person name="Johnson L.S."/>
            <person name="Jones T.A."/>
            <person name="Kasif S."/>
            <person name="Kaspryzk A."/>
            <person name="Kennedy S."/>
            <person name="Kent W.J."/>
            <person name="Kitts P."/>
            <person name="Koonin E.V."/>
            <person name="Korf I."/>
            <person name="Kulp D."/>
            <person name="Lancet D."/>
            <person name="Lowe T.M."/>
            <person name="McLysaght A."/>
            <person name="Mikkelsen T."/>
            <person name="Moran J.V."/>
            <person name="Mulder N."/>
            <person name="Pollara V.J."/>
            <person name="Ponting C.P."/>
            <person name="Schuler G."/>
            <person name="Schultz J."/>
            <person name="Slater G."/>
            <person name="Smit A.F."/>
            <person name="Stupka E."/>
            <person name="Szustakowski J."/>
            <person name="Thierry-Mieg D."/>
            <person name="Thierry-Mieg J."/>
            <person name="Wagner L."/>
            <person name="Wallis J."/>
            <person name="Wheeler R."/>
            <person name="Williams A."/>
            <person name="Wolf Y.I."/>
            <person name="Wolfe K.H."/>
            <person name="Yang S.P."/>
            <person name="Yeh R.F."/>
            <person name="Collins F."/>
            <person name="Guyer M.S."/>
            <person name="Peterson J."/>
            <person name="Felsenfeld A."/>
            <person name="Wetterstrand K.A."/>
            <person name="Patrinos A."/>
            <person name="Morgan M.J."/>
            <person name="de Jong P."/>
            <person name="Catanese J.J."/>
            <person name="Osoegawa K."/>
            <person name="Shizuya H."/>
            <person name="Choi S."/>
            <person name="Chen Y.J."/>
        </authorList>
    </citation>
    <scope>NUCLEOTIDE SEQUENCE [LARGE SCALE GENOMIC DNA]</scope>
</reference>
<accession>K7EMF8</accession>
<evidence type="ECO:0007829" key="6">
    <source>
        <dbReference type="PubMed" id="25944712"/>
    </source>
</evidence>
<reference evidence="5" key="4">
    <citation type="journal article" date="2011" name="BMC Syst. Biol.">
        <title>Initial characterization of the human central proteome.</title>
        <authorList>
            <person name="Burkard T.R."/>
            <person name="Planyavsky M."/>
            <person name="Kaupe I."/>
            <person name="Breitwieser F.P."/>
            <person name="Burckstummer T."/>
            <person name="Bennett K.L."/>
            <person name="Superti-Furga G."/>
            <person name="Colinge J."/>
        </authorList>
    </citation>
    <scope>IDENTIFICATION BY MASS SPECTROMETRY [LARGE SCALE ANALYSIS]</scope>
</reference>
<dbReference type="MassIVE" id="K7EMF8"/>
<sequence>ALEQFATVVEAKLIKHKKGIVTAGRRGHRPLCHGGGSLEGLKIPE</sequence>
<dbReference type="UCSC" id="uc060ajt.1">
    <property type="organism name" value="human"/>
</dbReference>
<reference evidence="6" key="5">
    <citation type="journal article" date="2015" name="Proteomics">
        <title>N-terminome analysis of the human mitochondrial proteome.</title>
        <authorList>
            <person name="Vaca Jacome A.S."/>
            <person name="Rabilloud T."/>
            <person name="Schaeffer-Reiss C."/>
            <person name="Rompais M."/>
            <person name="Ayoub D."/>
            <person name="Lane L."/>
            <person name="Bairoch A."/>
            <person name="Van Dorsselaer A."/>
            <person name="Carapito C."/>
        </authorList>
    </citation>
    <scope>IDENTIFICATION BY MASS SPECTROMETRY [LARGE SCALE ANALYSIS]</scope>
</reference>
<dbReference type="HOGENOM" id="CLU_3210068_0_0_1"/>
<feature type="non-terminal residue" evidence="1">
    <location>
        <position position="1"/>
    </location>
</feature>
<reference evidence="1 2" key="2">
    <citation type="journal article" date="2004" name="Nature">
        <title>Finishing the euchromatic sequence of the human genome.</title>
        <authorList>
            <consortium name="International Human Genome Sequencing Consortium"/>
        </authorList>
    </citation>
    <scope>NUCLEOTIDE SEQUENCE [LARGE SCALE GENOMIC DNA]</scope>
</reference>
<dbReference type="Ensembl" id="ENST00000583848.5">
    <property type="protein sequence ID" value="ENSP00000466487.1"/>
    <property type="gene ID" value="ENSG00000072778.21"/>
</dbReference>
<evidence type="ECO:0000313" key="1">
    <source>
        <dbReference type="Ensembl" id="ENSP00000466487.1"/>
    </source>
</evidence>
<keyword evidence="3 4" id="KW-1267">Proteomics identification</keyword>
<dbReference type="ChiTaRS" id="ACADVL">
    <property type="organism name" value="human"/>
</dbReference>
<dbReference type="HGNC" id="HGNC:92">
    <property type="gene designation" value="ACADVL"/>
</dbReference>
<dbReference type="AlphaFoldDB" id="K7EMF8"/>
<organism evidence="1 2">
    <name type="scientific">Homo sapiens</name>
    <name type="common">Human</name>
    <dbReference type="NCBI Taxonomy" id="9606"/>
    <lineage>
        <taxon>Eukaryota</taxon>
        <taxon>Metazoa</taxon>
        <taxon>Chordata</taxon>
        <taxon>Craniata</taxon>
        <taxon>Vertebrata</taxon>
        <taxon>Euteleostomi</taxon>
        <taxon>Mammalia</taxon>
        <taxon>Eutheria</taxon>
        <taxon>Euarchontoglires</taxon>
        <taxon>Primates</taxon>
        <taxon>Haplorrhini</taxon>
        <taxon>Catarrhini</taxon>
        <taxon>Hominidae</taxon>
        <taxon>Homo</taxon>
    </lineage>
</organism>
<dbReference type="EMBL" id="AC120057">
    <property type="status" value="NOT_ANNOTATED_CDS"/>
    <property type="molecule type" value="Genomic_DNA"/>
</dbReference>
<reference evidence="1 2" key="3">
    <citation type="journal article" date="2006" name="Nature">
        <title>DNA sequence of human chromosome 17 and analysis of rearrangement in the human lineage.</title>
        <authorList>
            <person name="Zody M.C."/>
            <person name="Garber M."/>
            <person name="Adams D.J."/>
            <person name="Sharpe T."/>
            <person name="Harrow J."/>
            <person name="Lupski J.R."/>
            <person name="Nicholson C."/>
            <person name="Searle S.M."/>
            <person name="Wilming L."/>
            <person name="Young S.K."/>
            <person name="Abouelleil A."/>
            <person name="Allen N.R."/>
            <person name="Bi W."/>
            <person name="Bloom T."/>
            <person name="Borowsky M.L."/>
            <person name="Bugalter B.E."/>
            <person name="Butler J."/>
            <person name="Chang J.L."/>
            <person name="Chen C.K."/>
            <person name="Cook A."/>
            <person name="Corum B."/>
            <person name="Cuomo C.A."/>
            <person name="de Jong P.J."/>
            <person name="DeCaprio D."/>
            <person name="Dewar K."/>
            <person name="FitzGerald M."/>
            <person name="Gilbert J."/>
            <person name="Gibson R."/>
            <person name="Gnerre S."/>
            <person name="Goldstein S."/>
            <person name="Grafham D.V."/>
            <person name="Grocock R."/>
            <person name="Hafez N."/>
            <person name="Hagopian D.S."/>
            <person name="Hart E."/>
            <person name="Norman C.H."/>
            <person name="Humphray S."/>
            <person name="Jaffe D.B."/>
            <person name="Jones M."/>
            <person name="Kamal M."/>
            <person name="Khodiyar V.K."/>
            <person name="LaButti K."/>
            <person name="Laird G."/>
            <person name="Lehoczky J."/>
            <person name="Liu X."/>
            <person name="Lokyitsang T."/>
            <person name="Loveland J."/>
            <person name="Lui A."/>
            <person name="Macdonald P."/>
            <person name="Major J.E."/>
            <person name="Matthews L."/>
            <person name="Mauceli E."/>
            <person name="McCarroll S.A."/>
            <person name="Mihalev A.H."/>
            <person name="Mudge J."/>
            <person name="Nguyen C."/>
            <person name="Nicol R."/>
            <person name="O'Leary S.B."/>
            <person name="Osoegawa K."/>
            <person name="Schwartz D.C."/>
            <person name="Shaw-Smith C."/>
            <person name="Stankiewicz P."/>
            <person name="Steward C."/>
            <person name="Swarbreck D."/>
            <person name="Venkataraman V."/>
            <person name="Whittaker C.A."/>
            <person name="Yang X."/>
            <person name="Zimmer A.R."/>
            <person name="Bradley A."/>
            <person name="Hubbard T."/>
            <person name="Birren B.W."/>
            <person name="Rogers J."/>
            <person name="Lander E.S."/>
            <person name="Nusbaum C."/>
        </authorList>
    </citation>
    <scope>NUCLEOTIDE SEQUENCE [LARGE SCALE GENOMIC DNA]</scope>
</reference>
<dbReference type="Ensembl" id="ENST00000583848.5">
    <property type="protein sequence ID" value="ENSP00000466487.1"/>
    <property type="gene ID" value="ENSG00000072778.20"/>
</dbReference>
<proteinExistence type="evidence at protein level"/>
<dbReference type="GeneTree" id="ENSGT00940000158535"/>
<gene>
    <name evidence="1" type="primary">ACADVL</name>
</gene>
<dbReference type="Bgee" id="ENSG00000072778">
    <property type="expression patterns" value="Expressed in right adrenal gland cortex and 203 other cell types or tissues"/>
</dbReference>
<dbReference type="VEuPathDB" id="HostDB:ENSG00000072778"/>
<evidence type="ECO:0007829" key="3">
    <source>
        <dbReference type="PeptideAtlas" id="K7EMF8"/>
    </source>
</evidence>
<protein>
    <submittedName>
        <fullName evidence="1">Acyl-CoA dehydrogenase very long chain</fullName>
    </submittedName>
</protein>